<dbReference type="InterPro" id="IPR050441">
    <property type="entry name" value="RBM"/>
</dbReference>
<reference evidence="4" key="1">
    <citation type="submission" date="2014-01" db="EMBL/GenBank/DDBJ databases">
        <title>The genome of the white-rot fungus Pycnoporus cinnabarinus: a basidiomycete model with a versatile arsenal for lignocellulosic biomass breakdown.</title>
        <authorList>
            <person name="Levasseur A."/>
            <person name="Lomascolo A."/>
            <person name="Ruiz-Duenas F.J."/>
            <person name="Uzan E."/>
            <person name="Piumi F."/>
            <person name="Kues U."/>
            <person name="Ram A.F.J."/>
            <person name="Murat C."/>
            <person name="Haon M."/>
            <person name="Benoit I."/>
            <person name="Arfi Y."/>
            <person name="Chevret D."/>
            <person name="Drula E."/>
            <person name="Kwon M.J."/>
            <person name="Gouret P."/>
            <person name="Lesage-Meessen L."/>
            <person name="Lombard V."/>
            <person name="Mariette J."/>
            <person name="Noirot C."/>
            <person name="Park J."/>
            <person name="Patyshakuliyeva A."/>
            <person name="Wieneger R.A.B."/>
            <person name="Wosten H.A.B."/>
            <person name="Martin F."/>
            <person name="Coutinho P.M."/>
            <person name="de Vries R."/>
            <person name="Martinez A.T."/>
            <person name="Klopp C."/>
            <person name="Pontarotti P."/>
            <person name="Henrissat B."/>
            <person name="Record E."/>
        </authorList>
    </citation>
    <scope>NUCLEOTIDE SEQUENCE [LARGE SCALE GENOMIC DNA]</scope>
    <source>
        <strain evidence="4">BRFM137</strain>
    </source>
</reference>
<evidence type="ECO:0000259" key="3">
    <source>
        <dbReference type="PROSITE" id="PS50102"/>
    </source>
</evidence>
<dbReference type="AlphaFoldDB" id="A0A060SWA1"/>
<dbReference type="SUPFAM" id="SSF54928">
    <property type="entry name" value="RNA-binding domain, RBD"/>
    <property type="match status" value="1"/>
</dbReference>
<dbReference type="Proteomes" id="UP000029665">
    <property type="component" value="Unassembled WGS sequence"/>
</dbReference>
<dbReference type="InterPro" id="IPR000504">
    <property type="entry name" value="RRM_dom"/>
</dbReference>
<evidence type="ECO:0000256" key="2">
    <source>
        <dbReference type="SAM" id="MobiDB-lite"/>
    </source>
</evidence>
<evidence type="ECO:0000313" key="5">
    <source>
        <dbReference type="Proteomes" id="UP000029665"/>
    </source>
</evidence>
<proteinExistence type="predicted"/>
<keyword evidence="5" id="KW-1185">Reference proteome</keyword>
<protein>
    <recommendedName>
        <fullName evidence="3">RRM domain-containing protein</fullName>
    </recommendedName>
</protein>
<dbReference type="GO" id="GO:0003723">
    <property type="term" value="F:RNA binding"/>
    <property type="evidence" value="ECO:0007669"/>
    <property type="project" value="UniProtKB-UniRule"/>
</dbReference>
<dbReference type="PANTHER" id="PTHR48034">
    <property type="entry name" value="TRANSFORMER-2 SEX-DETERMINING PROTEIN-RELATED"/>
    <property type="match status" value="1"/>
</dbReference>
<dbReference type="EMBL" id="CCBP010000412">
    <property type="protein sequence ID" value="CDO76763.1"/>
    <property type="molecule type" value="Genomic_DNA"/>
</dbReference>
<keyword evidence="1" id="KW-0694">RNA-binding</keyword>
<comment type="caution">
    <text evidence="4">The sequence shown here is derived from an EMBL/GenBank/DDBJ whole genome shotgun (WGS) entry which is preliminary data.</text>
</comment>
<dbReference type="Gene3D" id="3.30.70.330">
    <property type="match status" value="1"/>
</dbReference>
<dbReference type="HOGENOM" id="CLU_078549_0_0_1"/>
<accession>A0A060SWA1</accession>
<dbReference type="OMA" id="PLIRCDV"/>
<feature type="compositionally biased region" description="Basic and acidic residues" evidence="2">
    <location>
        <begin position="161"/>
        <end position="254"/>
    </location>
</feature>
<evidence type="ECO:0000256" key="1">
    <source>
        <dbReference type="PROSITE-ProRule" id="PRU00176"/>
    </source>
</evidence>
<name>A0A060SWA1_PYCCI</name>
<dbReference type="SMART" id="SM00360">
    <property type="entry name" value="RRM"/>
    <property type="match status" value="1"/>
</dbReference>
<feature type="compositionally biased region" description="Basic and acidic residues" evidence="2">
    <location>
        <begin position="261"/>
        <end position="283"/>
    </location>
</feature>
<dbReference type="InterPro" id="IPR012677">
    <property type="entry name" value="Nucleotide-bd_a/b_plait_sf"/>
</dbReference>
<feature type="region of interest" description="Disordered" evidence="2">
    <location>
        <begin position="158"/>
        <end position="283"/>
    </location>
</feature>
<dbReference type="Pfam" id="PF00076">
    <property type="entry name" value="RRM_1"/>
    <property type="match status" value="1"/>
</dbReference>
<organism evidence="4 5">
    <name type="scientific">Pycnoporus cinnabarinus</name>
    <name type="common">Cinnabar-red polypore</name>
    <name type="synonym">Trametes cinnabarina</name>
    <dbReference type="NCBI Taxonomy" id="5643"/>
    <lineage>
        <taxon>Eukaryota</taxon>
        <taxon>Fungi</taxon>
        <taxon>Dikarya</taxon>
        <taxon>Basidiomycota</taxon>
        <taxon>Agaricomycotina</taxon>
        <taxon>Agaricomycetes</taxon>
        <taxon>Polyporales</taxon>
        <taxon>Polyporaceae</taxon>
        <taxon>Trametes</taxon>
    </lineage>
</organism>
<dbReference type="InterPro" id="IPR035979">
    <property type="entry name" value="RBD_domain_sf"/>
</dbReference>
<feature type="domain" description="RRM" evidence="3">
    <location>
        <begin position="3"/>
        <end position="154"/>
    </location>
</feature>
<dbReference type="STRING" id="5643.A0A060SWA1"/>
<dbReference type="PROSITE" id="PS50102">
    <property type="entry name" value="RRM"/>
    <property type="match status" value="1"/>
</dbReference>
<evidence type="ECO:0000313" key="4">
    <source>
        <dbReference type="EMBL" id="CDO76763.1"/>
    </source>
</evidence>
<dbReference type="OrthoDB" id="5970at2759"/>
<sequence>MPRILFVSGFHPSTRARDLAYEFERYGPLVRCDVPAPRNPRANSNPRVASIAIRTASTQTPHVAPQHVYHRRRLPESIRRRIVILEPHVPLALVALRTAVDSIETPVAQRLPLFRLRSYAFVEFRSQRDAEDAYYDMHGRIFEGARLSIQWAKNPPSSVWRYERRSPPPSRRDRSRSPRRRSDRDRDYDRDRGYDRDRDRDRDFRDRDRDREREPRGDRDDRDKERGDERRRRSRSPERRRSASPERRKDDRARTPPPLEEEAKKEEDREREHDRAQTPPRDY</sequence>
<gene>
    <name evidence="4" type="ORF">BN946_scf185028.g14</name>
</gene>